<evidence type="ECO:0000256" key="2">
    <source>
        <dbReference type="ARBA" id="ARBA00022448"/>
    </source>
</evidence>
<evidence type="ECO:0000256" key="12">
    <source>
        <dbReference type="SAM" id="MobiDB-lite"/>
    </source>
</evidence>
<feature type="region of interest" description="Disordered" evidence="12">
    <location>
        <begin position="1"/>
        <end position="51"/>
    </location>
</feature>
<dbReference type="WBParaSite" id="maker-uti_cns_0003718-snap-gene-0.2-mRNA-1">
    <property type="protein sequence ID" value="maker-uti_cns_0003718-snap-gene-0.2-mRNA-1"/>
    <property type="gene ID" value="maker-uti_cns_0003718-snap-gene-0.2"/>
</dbReference>
<keyword evidence="6" id="KW-0915">Sodium</keyword>
<dbReference type="GO" id="GO:0015280">
    <property type="term" value="F:ligand-gated sodium channel activity"/>
    <property type="evidence" value="ECO:0007669"/>
    <property type="project" value="TreeGrafter"/>
</dbReference>
<keyword evidence="10 11" id="KW-0407">Ion channel</keyword>
<evidence type="ECO:0000256" key="5">
    <source>
        <dbReference type="ARBA" id="ARBA00022989"/>
    </source>
</evidence>
<keyword evidence="7 11" id="KW-0406">Ion transport</keyword>
<reference evidence="15" key="1">
    <citation type="submission" date="2016-11" db="UniProtKB">
        <authorList>
            <consortium name="WormBaseParasite"/>
        </authorList>
    </citation>
    <scope>IDENTIFICATION</scope>
</reference>
<comment type="similarity">
    <text evidence="11">Belongs to the amiloride-sensitive sodium channel (TC 1.A.6) family.</text>
</comment>
<keyword evidence="2 11" id="KW-0813">Transport</keyword>
<evidence type="ECO:0000256" key="3">
    <source>
        <dbReference type="ARBA" id="ARBA00022461"/>
    </source>
</evidence>
<evidence type="ECO:0000313" key="14">
    <source>
        <dbReference type="Proteomes" id="UP000095280"/>
    </source>
</evidence>
<keyword evidence="9 11" id="KW-0739">Sodium transport</keyword>
<evidence type="ECO:0000256" key="9">
    <source>
        <dbReference type="ARBA" id="ARBA00023201"/>
    </source>
</evidence>
<keyword evidence="3 11" id="KW-0894">Sodium channel</keyword>
<evidence type="ECO:0000256" key="10">
    <source>
        <dbReference type="ARBA" id="ARBA00023303"/>
    </source>
</evidence>
<comment type="subcellular location">
    <subcellularLocation>
        <location evidence="1">Membrane</location>
        <topology evidence="1">Multi-pass membrane protein</topology>
    </subcellularLocation>
</comment>
<evidence type="ECO:0000256" key="11">
    <source>
        <dbReference type="RuleBase" id="RU000679"/>
    </source>
</evidence>
<dbReference type="PANTHER" id="PTHR11690">
    <property type="entry name" value="AMILORIDE-SENSITIVE SODIUM CHANNEL-RELATED"/>
    <property type="match status" value="1"/>
</dbReference>
<feature type="region of interest" description="Disordered" evidence="12">
    <location>
        <begin position="887"/>
        <end position="922"/>
    </location>
</feature>
<dbReference type="PRINTS" id="PR01078">
    <property type="entry name" value="AMINACHANNEL"/>
</dbReference>
<dbReference type="AlphaFoldDB" id="A0A1I8GYS5"/>
<dbReference type="InterPro" id="IPR001873">
    <property type="entry name" value="ENaC"/>
</dbReference>
<evidence type="ECO:0000256" key="1">
    <source>
        <dbReference type="ARBA" id="ARBA00004141"/>
    </source>
</evidence>
<proteinExistence type="inferred from homology"/>
<organism evidence="14 15">
    <name type="scientific">Macrostomum lignano</name>
    <dbReference type="NCBI Taxonomy" id="282301"/>
    <lineage>
        <taxon>Eukaryota</taxon>
        <taxon>Metazoa</taxon>
        <taxon>Spiralia</taxon>
        <taxon>Lophotrochozoa</taxon>
        <taxon>Platyhelminthes</taxon>
        <taxon>Rhabditophora</taxon>
        <taxon>Macrostomorpha</taxon>
        <taxon>Macrostomida</taxon>
        <taxon>Macrostomidae</taxon>
        <taxon>Macrostomum</taxon>
    </lineage>
</organism>
<evidence type="ECO:0000256" key="13">
    <source>
        <dbReference type="SAM" id="Phobius"/>
    </source>
</evidence>
<keyword evidence="5 13" id="KW-1133">Transmembrane helix</keyword>
<evidence type="ECO:0000256" key="4">
    <source>
        <dbReference type="ARBA" id="ARBA00022692"/>
    </source>
</evidence>
<name>A0A1I8GYS5_9PLAT</name>
<dbReference type="Proteomes" id="UP000095280">
    <property type="component" value="Unplaced"/>
</dbReference>
<accession>A0A1I8GYS5</accession>
<keyword evidence="8 13" id="KW-0472">Membrane</keyword>
<feature type="transmembrane region" description="Helical" evidence="13">
    <location>
        <begin position="842"/>
        <end position="868"/>
    </location>
</feature>
<evidence type="ECO:0000313" key="15">
    <source>
        <dbReference type="WBParaSite" id="maker-uti_cns_0003718-snap-gene-0.2-mRNA-1"/>
    </source>
</evidence>
<evidence type="ECO:0000256" key="7">
    <source>
        <dbReference type="ARBA" id="ARBA00023065"/>
    </source>
</evidence>
<sequence length="1013" mass="110552">MVGSAKTSPLLPKVRQPTPVRVVKSAVTSSSSSSEFDTADEGGGGQQAKDEVDAPFENQQLETVETMNSQAQKQSGSRIAAAVKSGGIRFCQSSSLRGVGRLTKTDKPLLMVVWLVFVLTMLAFMVAAVTSLVQRYLRYETTIMSTIHTNSPTEFPSTTLCLLHPFPDRVRQLWQSKMSEFSPRKMNNRLRQQVDKLIQASELSKASVLSHYDKRSMYYQSLDPDMALEFGYQMDEALMAMMTVQGNVACIGQYDCVFESGTKVTTSTWSHPDYFNCFTLNIEGDSTGVDSLTVVISIGKQPQHTGPHTAFVQDVFEQAWGVLGAVHEAGQYPSIKRHSVYLQNGKLNELKFEAVRHELTATPVRPCINNAGEHKRGRLRDLDLVVDYSHEKCVESAAARVIEEHCRCLPAWLMRRVRPGQVPYCGDLRQERIIPMLATDASSASSQCPERCSRIEYRAAVSQTDWLVSRWQMLRMVQQHALWNRVYQHMERIKLNKNATNASSTIRRLKNYFTRRDIDNLTDVSPDDDTLGRWAQLAGELQGHGAGSGNKDESGDHQFVFLRVRRTTGDATETRKETLTLNFYSLVCQIGGVCSITLGLSCAFVVELFEWLYISVTGSQARNRKPGEEAPQAAAITTDVPPARKDKEANAPDADHKHVWTAVAQALRPVVVPVAEALRPVVMLVVEDLRPVAVSVAEVAEVLRPVMVSVAAILKPVMVLILAARFNSSVDFWHQTKFRRGCGPGGLPATDGEGGGLPSAVAAAAAASFCCRQASIRSLKSSKASQSEARSLLANNCDNFPPPALAEAADEDFLLASLIRSTICRIGGGRFGGRLGTASSGLAWSTAAVALAAAVVVFCRLCALVKVFTALDTKSLRPGDIFDLDLLAPPPNSEATPAELSTDEDEESDEEDDDEEEAEESRRRFFEAASASAAAGRAAPDGVLPSALAEAAQLGLLIRQHHQFSSVAIVNERILRVVALARVHVVLDADSSLPATAFADVHLGTVSGQSEEI</sequence>
<keyword evidence="14" id="KW-1185">Reference proteome</keyword>
<feature type="transmembrane region" description="Helical" evidence="13">
    <location>
        <begin position="109"/>
        <end position="133"/>
    </location>
</feature>
<feature type="compositionally biased region" description="Acidic residues" evidence="12">
    <location>
        <begin position="901"/>
        <end position="919"/>
    </location>
</feature>
<protein>
    <submittedName>
        <fullName evidence="15">Amiloride-sensitive sodium channel</fullName>
    </submittedName>
</protein>
<dbReference type="GO" id="GO:0005886">
    <property type="term" value="C:plasma membrane"/>
    <property type="evidence" value="ECO:0007669"/>
    <property type="project" value="TreeGrafter"/>
</dbReference>
<dbReference type="Pfam" id="PF00858">
    <property type="entry name" value="ASC"/>
    <property type="match status" value="1"/>
</dbReference>
<keyword evidence="4 11" id="KW-0812">Transmembrane</keyword>
<evidence type="ECO:0000256" key="8">
    <source>
        <dbReference type="ARBA" id="ARBA00023136"/>
    </source>
</evidence>
<evidence type="ECO:0000256" key="6">
    <source>
        <dbReference type="ARBA" id="ARBA00023053"/>
    </source>
</evidence>